<name>A0A110B0G9_9SPHI</name>
<dbReference type="RefSeq" id="WP_096349523.1">
    <property type="nucleotide sequence ID" value="NZ_AP017313.1"/>
</dbReference>
<dbReference type="Proteomes" id="UP000218263">
    <property type="component" value="Chromosome"/>
</dbReference>
<dbReference type="OrthoDB" id="796327at2"/>
<evidence type="ECO:0000313" key="1">
    <source>
        <dbReference type="EMBL" id="BAU52172.1"/>
    </source>
</evidence>
<gene>
    <name evidence="1" type="ORF">MgSA37_00322</name>
</gene>
<dbReference type="AlphaFoldDB" id="A0A110B0G9"/>
<accession>A0A110B0G9</accession>
<evidence type="ECO:0000313" key="2">
    <source>
        <dbReference type="Proteomes" id="UP000218263"/>
    </source>
</evidence>
<sequence>MNYKRKIPLILLILAAAIGLAATTHDYFLLPENFFLHKGDKLNLHLLEGDLFLKQNEVAPQTAKIISFVLYSGKKKTDLTSLAKDTSILLKDFPMETSGQSLVSITTGVDHSNYSRDNYADFLTQLGNDKLADKIKNGTQFRVKEKHARYIKTLFSVDNHDGSDYEKVLGEASEIVLKDNPYKKQYGDDMVAQLLFSGKPAKGEVVALYIKSLGGNVYTQTYTTDNKGEISITMSREGIYMLRSVHVEPTGDKDADYVSWWTTYTFPFSSSDEMPNTYKEFGFGNVH</sequence>
<reference evidence="1 2" key="1">
    <citation type="submission" date="2015-12" db="EMBL/GenBank/DDBJ databases">
        <title>Genome sequence of Mucilaginibacter gotjawali.</title>
        <authorList>
            <person name="Lee J.S."/>
            <person name="Lee K.C."/>
            <person name="Kim K.K."/>
            <person name="Lee B.W."/>
        </authorList>
    </citation>
    <scope>NUCLEOTIDE SEQUENCE [LARGE SCALE GENOMIC DNA]</scope>
    <source>
        <strain evidence="1 2">SA3-7</strain>
    </source>
</reference>
<keyword evidence="2" id="KW-1185">Reference proteome</keyword>
<keyword evidence="1" id="KW-0812">Transmembrane</keyword>
<dbReference type="KEGG" id="mgot:MgSA37_00322"/>
<protein>
    <submittedName>
        <fullName evidence="1">Nickel uptake substrate-specific transmembrane region</fullName>
    </submittedName>
</protein>
<keyword evidence="1" id="KW-0472">Membrane</keyword>
<organism evidence="1 2">
    <name type="scientific">Mucilaginibacter gotjawali</name>
    <dbReference type="NCBI Taxonomy" id="1550579"/>
    <lineage>
        <taxon>Bacteria</taxon>
        <taxon>Pseudomonadati</taxon>
        <taxon>Bacteroidota</taxon>
        <taxon>Sphingobacteriia</taxon>
        <taxon>Sphingobacteriales</taxon>
        <taxon>Sphingobacteriaceae</taxon>
        <taxon>Mucilaginibacter</taxon>
    </lineage>
</organism>
<dbReference type="Pfam" id="PF10670">
    <property type="entry name" value="DUF4198"/>
    <property type="match status" value="1"/>
</dbReference>
<dbReference type="EMBL" id="AP017313">
    <property type="protein sequence ID" value="BAU52172.1"/>
    <property type="molecule type" value="Genomic_DNA"/>
</dbReference>
<proteinExistence type="predicted"/>
<dbReference type="InterPro" id="IPR019613">
    <property type="entry name" value="DUF4198"/>
</dbReference>